<proteinExistence type="predicted"/>
<evidence type="ECO:0008006" key="6">
    <source>
        <dbReference type="Google" id="ProtNLM"/>
    </source>
</evidence>
<dbReference type="EMBL" id="ONZQ02000010">
    <property type="protein sequence ID" value="SPO04651.1"/>
    <property type="molecule type" value="Genomic_DNA"/>
</dbReference>
<reference evidence="4" key="1">
    <citation type="submission" date="2018-03" db="EMBL/GenBank/DDBJ databases">
        <authorList>
            <person name="Guldener U."/>
        </authorList>
    </citation>
    <scope>NUCLEOTIDE SEQUENCE</scope>
</reference>
<dbReference type="PROSITE" id="PS50088">
    <property type="entry name" value="ANK_REPEAT"/>
    <property type="match status" value="2"/>
</dbReference>
<gene>
    <name evidence="4" type="ORF">DNG_07336</name>
</gene>
<sequence length="288" mass="31926">MAEDILAADKLVECLNVFSYLMAIFSHPSSLSQYSLNHWNTHASLSLQNGTVNSIRDSIDLLFSRATPPFLALLQATGTLLHESSGMSTPVILDELINRDVDRQLSVNMRVDGTRITPLHVVANFESFDNLKLLLQLDDIQIDVTDVDGDTALLLAAYKGNKSIIELLVNHGANIDFQYNSGLTVSHVAALVHQFDVVEFLLKFGARWDIRDSNGLTLFDHMVVVGQIRLCKQILDQCTEDEARNLLEQYNVTKVRTNKNSELAGVLLGVGTKIGLWHSEGQPEIVLS</sequence>
<dbReference type="SUPFAM" id="SSF48403">
    <property type="entry name" value="Ankyrin repeat"/>
    <property type="match status" value="1"/>
</dbReference>
<evidence type="ECO:0000256" key="1">
    <source>
        <dbReference type="ARBA" id="ARBA00022737"/>
    </source>
</evidence>
<organism evidence="4 5">
    <name type="scientific">Cephalotrichum gorgonifer</name>
    <dbReference type="NCBI Taxonomy" id="2041049"/>
    <lineage>
        <taxon>Eukaryota</taxon>
        <taxon>Fungi</taxon>
        <taxon>Dikarya</taxon>
        <taxon>Ascomycota</taxon>
        <taxon>Pezizomycotina</taxon>
        <taxon>Sordariomycetes</taxon>
        <taxon>Hypocreomycetidae</taxon>
        <taxon>Microascales</taxon>
        <taxon>Microascaceae</taxon>
        <taxon>Cephalotrichum</taxon>
    </lineage>
</organism>
<dbReference type="PANTHER" id="PTHR24198:SF165">
    <property type="entry name" value="ANKYRIN REPEAT-CONTAINING PROTEIN-RELATED"/>
    <property type="match status" value="1"/>
</dbReference>
<accession>A0AAE8SXB1</accession>
<protein>
    <recommendedName>
        <fullName evidence="6">Ank_2 domain-containing protein</fullName>
    </recommendedName>
</protein>
<dbReference type="Gene3D" id="1.25.40.20">
    <property type="entry name" value="Ankyrin repeat-containing domain"/>
    <property type="match status" value="1"/>
</dbReference>
<keyword evidence="5" id="KW-1185">Reference proteome</keyword>
<dbReference type="PANTHER" id="PTHR24198">
    <property type="entry name" value="ANKYRIN REPEAT AND PROTEIN KINASE DOMAIN-CONTAINING PROTEIN"/>
    <property type="match status" value="1"/>
</dbReference>
<dbReference type="InterPro" id="IPR002110">
    <property type="entry name" value="Ankyrin_rpt"/>
</dbReference>
<evidence type="ECO:0000256" key="2">
    <source>
        <dbReference type="ARBA" id="ARBA00023043"/>
    </source>
</evidence>
<name>A0AAE8SXB1_9PEZI</name>
<dbReference type="PROSITE" id="PS50297">
    <property type="entry name" value="ANK_REP_REGION"/>
    <property type="match status" value="2"/>
</dbReference>
<dbReference type="Proteomes" id="UP001187682">
    <property type="component" value="Unassembled WGS sequence"/>
</dbReference>
<evidence type="ECO:0000313" key="5">
    <source>
        <dbReference type="Proteomes" id="UP001187682"/>
    </source>
</evidence>
<dbReference type="SMART" id="SM00248">
    <property type="entry name" value="ANK"/>
    <property type="match status" value="4"/>
</dbReference>
<dbReference type="InterPro" id="IPR036770">
    <property type="entry name" value="Ankyrin_rpt-contain_sf"/>
</dbReference>
<keyword evidence="2 3" id="KW-0040">ANK repeat</keyword>
<dbReference type="AlphaFoldDB" id="A0AAE8SXB1"/>
<dbReference type="Pfam" id="PF12796">
    <property type="entry name" value="Ank_2"/>
    <property type="match status" value="1"/>
</dbReference>
<evidence type="ECO:0000313" key="4">
    <source>
        <dbReference type="EMBL" id="SPO04651.1"/>
    </source>
</evidence>
<comment type="caution">
    <text evidence="4">The sequence shown here is derived from an EMBL/GenBank/DDBJ whole genome shotgun (WGS) entry which is preliminary data.</text>
</comment>
<keyword evidence="1" id="KW-0677">Repeat</keyword>
<evidence type="ECO:0000256" key="3">
    <source>
        <dbReference type="PROSITE-ProRule" id="PRU00023"/>
    </source>
</evidence>
<feature type="repeat" description="ANK" evidence="3">
    <location>
        <begin position="181"/>
        <end position="213"/>
    </location>
</feature>
<feature type="repeat" description="ANK" evidence="3">
    <location>
        <begin position="148"/>
        <end position="180"/>
    </location>
</feature>